<dbReference type="SUPFAM" id="SSF53955">
    <property type="entry name" value="Lysozyme-like"/>
    <property type="match status" value="1"/>
</dbReference>
<reference evidence="3" key="1">
    <citation type="submission" date="2024-02" db="EMBL/GenBank/DDBJ databases">
        <authorList>
            <consortium name="ELIXIR-Norway"/>
            <consortium name="Elixir Norway"/>
        </authorList>
    </citation>
    <scope>NUCLEOTIDE SEQUENCE</scope>
</reference>
<dbReference type="EMBL" id="OZ020111">
    <property type="protein sequence ID" value="CAK9263610.1"/>
    <property type="molecule type" value="Genomic_DNA"/>
</dbReference>
<evidence type="ECO:0000313" key="3">
    <source>
        <dbReference type="EMBL" id="CAK9263610.1"/>
    </source>
</evidence>
<keyword evidence="4" id="KW-1185">Reference proteome</keyword>
<gene>
    <name evidence="3" type="ORF">CSSPJE1EN1_LOCUS9088</name>
</gene>
<evidence type="ECO:0000256" key="2">
    <source>
        <dbReference type="ARBA" id="ARBA00022638"/>
    </source>
</evidence>
<dbReference type="Proteomes" id="UP001497444">
    <property type="component" value="Chromosome 16"/>
</dbReference>
<dbReference type="InterPro" id="IPR052619">
    <property type="entry name" value="Phage_lysozyme-like"/>
</dbReference>
<dbReference type="InterPro" id="IPR023347">
    <property type="entry name" value="Lysozyme_dom_sf"/>
</dbReference>
<evidence type="ECO:0000313" key="4">
    <source>
        <dbReference type="Proteomes" id="UP001497444"/>
    </source>
</evidence>
<sequence>MGSGSKQPLLVGRSYSMQVQQLCMVLLVMLLVVCFSMIVSVEAAASSSLSSSRKMAAMDQCAQLQHHNIGLLKPQHAAAGHEFKSVVTDWVMELVKPLICYQRQHVVHHHRCYGRQWDFAATAVMQQPGGDSGGAAMSIRAVCIPKTQSLLEKHEGRHECAYNKSDGSRAVGVGYNLDDDPDTRRSEISGVLANYDKVYKGEECLNNFQISALLALDAKRVLDRAANSVASLDDQCCSVMAVFGDIQHSAGSEVFESSEFEEFVEAVSAKKWEKAAKKLKETKWCQKHKHRCEDDRDIIREGCDGSDESIAAAAAISMITADATGVH</sequence>
<dbReference type="InterPro" id="IPR023346">
    <property type="entry name" value="Lysozyme-like_dom_sf"/>
</dbReference>
<keyword evidence="1" id="KW-0929">Antimicrobial</keyword>
<accession>A0ABP0WE00</accession>
<dbReference type="Gene3D" id="1.10.530.40">
    <property type="match status" value="1"/>
</dbReference>
<evidence type="ECO:0000256" key="1">
    <source>
        <dbReference type="ARBA" id="ARBA00022529"/>
    </source>
</evidence>
<name>A0ABP0WE00_9BRYO</name>
<dbReference type="PANTHER" id="PTHR37406">
    <property type="entry name" value="T4-TYPE LYSOZYME 1-RELATED"/>
    <property type="match status" value="1"/>
</dbReference>
<protein>
    <submittedName>
        <fullName evidence="3">Uncharacterized protein</fullName>
    </submittedName>
</protein>
<proteinExistence type="predicted"/>
<dbReference type="PANTHER" id="PTHR37406:SF1">
    <property type="entry name" value="T4-TYPE LYSOZYME 1-RELATED"/>
    <property type="match status" value="1"/>
</dbReference>
<organism evidence="3 4">
    <name type="scientific">Sphagnum jensenii</name>
    <dbReference type="NCBI Taxonomy" id="128206"/>
    <lineage>
        <taxon>Eukaryota</taxon>
        <taxon>Viridiplantae</taxon>
        <taxon>Streptophyta</taxon>
        <taxon>Embryophyta</taxon>
        <taxon>Bryophyta</taxon>
        <taxon>Sphagnophytina</taxon>
        <taxon>Sphagnopsida</taxon>
        <taxon>Sphagnales</taxon>
        <taxon>Sphagnaceae</taxon>
        <taxon>Sphagnum</taxon>
    </lineage>
</organism>
<keyword evidence="2" id="KW-0081">Bacteriolytic enzyme</keyword>